<evidence type="ECO:0000256" key="3">
    <source>
        <dbReference type="RuleBase" id="RU361235"/>
    </source>
</evidence>
<dbReference type="Proteomes" id="UP001140453">
    <property type="component" value="Unassembled WGS sequence"/>
</dbReference>
<protein>
    <recommendedName>
        <fullName evidence="3">Carboxylic ester hydrolase</fullName>
        <ecNumber evidence="3">3.1.1.-</ecNumber>
    </recommendedName>
</protein>
<evidence type="ECO:0000313" key="5">
    <source>
        <dbReference type="EMBL" id="KAJ4396335.1"/>
    </source>
</evidence>
<dbReference type="AlphaFoldDB" id="A0A9W9D1U1"/>
<dbReference type="EC" id="3.1.1.-" evidence="3"/>
<dbReference type="PANTHER" id="PTHR11559">
    <property type="entry name" value="CARBOXYLESTERASE"/>
    <property type="match status" value="1"/>
</dbReference>
<proteinExistence type="inferred from homology"/>
<accession>A0A9W9D1U1</accession>
<evidence type="ECO:0000256" key="1">
    <source>
        <dbReference type="ARBA" id="ARBA00005964"/>
    </source>
</evidence>
<organism evidence="5 6">
    <name type="scientific">Gnomoniopsis smithogilvyi</name>
    <dbReference type="NCBI Taxonomy" id="1191159"/>
    <lineage>
        <taxon>Eukaryota</taxon>
        <taxon>Fungi</taxon>
        <taxon>Dikarya</taxon>
        <taxon>Ascomycota</taxon>
        <taxon>Pezizomycotina</taxon>
        <taxon>Sordariomycetes</taxon>
        <taxon>Sordariomycetidae</taxon>
        <taxon>Diaporthales</taxon>
        <taxon>Gnomoniaceae</taxon>
        <taxon>Gnomoniopsis</taxon>
    </lineage>
</organism>
<keyword evidence="3" id="KW-0732">Signal</keyword>
<evidence type="ECO:0000313" key="6">
    <source>
        <dbReference type="Proteomes" id="UP001140453"/>
    </source>
</evidence>
<name>A0A9W9D1U1_9PEZI</name>
<sequence length="588" mass="64064">MLNKAPLLSLLALGTAALEHYATTPTVVDTVHNVSYLGLRTVNGTVEKFLNIKYGTAERFANPELVTFAPGSVVNASAQGPVCPQVESGGFMYNTNSTWFSEDCLRLKVARPTGVKKGDRLPVMVYIYGGGLWNGNINERTNEPDGLIVQSVANGLPVVYVAMNYRLNVFGFALNDALNSTKSLNIGLKDQRLALEWVQKNIDYFGGDPDQVTIFGQSSGALAVTLQVLAYGGTRPAPFNGALIESTALEPNMTSTLTRDTFTGVAVLTGCAENGDAQSAKTIACMRNLTLDNLWNATLTNYNELAAFSDGDIWLPNIDGDFLPAAPSELVQTGNFTQMPIVVGWTRNDATLFTPSTIETDTDTRDFVGLYYPYLNSTNFETLMNLYPVPDFAANTTANLSAEFYRSAEIFRDILLTCPSFYFGHAMAEKYYNTSSNSSIPVYLYEQNQTILSAYLDRSDSPGLGVIHTSEFAYVFGNFTPFEWSWAANVTIPSAADYALLKQQSRSWSTFAALGKPSVASKDTLQGWESAYSVGDGMMDAEIYVVGGPDPGMSALGGSEANPDVAMQKLKERCGFLNREDIIKELKY</sequence>
<dbReference type="InterPro" id="IPR002018">
    <property type="entry name" value="CarbesteraseB"/>
</dbReference>
<feature type="domain" description="Carboxylesterase type B" evidence="4">
    <location>
        <begin position="43"/>
        <end position="531"/>
    </location>
</feature>
<feature type="chain" id="PRO_5041018418" description="Carboxylic ester hydrolase" evidence="3">
    <location>
        <begin position="18"/>
        <end position="588"/>
    </location>
</feature>
<keyword evidence="6" id="KW-1185">Reference proteome</keyword>
<dbReference type="InterPro" id="IPR029058">
    <property type="entry name" value="AB_hydrolase_fold"/>
</dbReference>
<dbReference type="GO" id="GO:0016787">
    <property type="term" value="F:hydrolase activity"/>
    <property type="evidence" value="ECO:0007669"/>
    <property type="project" value="UniProtKB-KW"/>
</dbReference>
<dbReference type="EMBL" id="JAPEVB010000001">
    <property type="protein sequence ID" value="KAJ4396335.1"/>
    <property type="molecule type" value="Genomic_DNA"/>
</dbReference>
<comment type="caution">
    <text evidence="5">The sequence shown here is derived from an EMBL/GenBank/DDBJ whole genome shotgun (WGS) entry which is preliminary data.</text>
</comment>
<dbReference type="PROSITE" id="PS00122">
    <property type="entry name" value="CARBOXYLESTERASE_B_1"/>
    <property type="match status" value="1"/>
</dbReference>
<comment type="similarity">
    <text evidence="1 3">Belongs to the type-B carboxylesterase/lipase family.</text>
</comment>
<dbReference type="SUPFAM" id="SSF53474">
    <property type="entry name" value="alpha/beta-Hydrolases"/>
    <property type="match status" value="1"/>
</dbReference>
<dbReference type="OrthoDB" id="408631at2759"/>
<gene>
    <name evidence="5" type="ORF">N0V93_000554</name>
</gene>
<dbReference type="InterPro" id="IPR050309">
    <property type="entry name" value="Type-B_Carboxylest/Lipase"/>
</dbReference>
<reference evidence="5" key="1">
    <citation type="submission" date="2022-10" db="EMBL/GenBank/DDBJ databases">
        <title>Tapping the CABI collections for fungal endophytes: first genome assemblies for Collariella, Neodidymelliopsis, Ascochyta clinopodiicola, Didymella pomorum, Didymosphaeria variabile, Neocosmospora piperis and Neocucurbitaria cava.</title>
        <authorList>
            <person name="Hill R."/>
        </authorList>
    </citation>
    <scope>NUCLEOTIDE SEQUENCE</scope>
    <source>
        <strain evidence="5">IMI 355082</strain>
    </source>
</reference>
<feature type="signal peptide" evidence="3">
    <location>
        <begin position="1"/>
        <end position="17"/>
    </location>
</feature>
<keyword evidence="2 3" id="KW-0378">Hydrolase</keyword>
<evidence type="ECO:0000259" key="4">
    <source>
        <dbReference type="Pfam" id="PF00135"/>
    </source>
</evidence>
<dbReference type="Gene3D" id="3.40.50.1820">
    <property type="entry name" value="alpha/beta hydrolase"/>
    <property type="match status" value="1"/>
</dbReference>
<dbReference type="InterPro" id="IPR019826">
    <property type="entry name" value="Carboxylesterase_B_AS"/>
</dbReference>
<dbReference type="Pfam" id="PF00135">
    <property type="entry name" value="COesterase"/>
    <property type="match status" value="1"/>
</dbReference>
<evidence type="ECO:0000256" key="2">
    <source>
        <dbReference type="ARBA" id="ARBA00022801"/>
    </source>
</evidence>